<dbReference type="Proteomes" id="UP000030744">
    <property type="component" value="Unassembled WGS sequence"/>
</dbReference>
<evidence type="ECO:0000313" key="1">
    <source>
        <dbReference type="EMBL" id="CDJ28638.1"/>
    </source>
</evidence>
<reference evidence="1" key="1">
    <citation type="submission" date="2013-10" db="EMBL/GenBank/DDBJ databases">
        <title>Genomic analysis of the causative agents of coccidiosis in chickens.</title>
        <authorList>
            <person name="Reid A.J."/>
            <person name="Blake D."/>
            <person name="Billington K."/>
            <person name="Browne H."/>
            <person name="Dunn M."/>
            <person name="Hung S."/>
            <person name="Kawahara F."/>
            <person name="Miranda-Saavedra D."/>
            <person name="Mourier T."/>
            <person name="Nagra H."/>
            <person name="Otto T.D."/>
            <person name="Rawlings N."/>
            <person name="Sanchez A."/>
            <person name="Sanders M."/>
            <person name="Subramaniam C."/>
            <person name="Tay Y."/>
            <person name="Dear P."/>
            <person name="Doerig C."/>
            <person name="Gruber A."/>
            <person name="Parkinson J."/>
            <person name="Shirley M."/>
            <person name="Wan K.L."/>
            <person name="Berriman M."/>
            <person name="Tomley F."/>
            <person name="Pain A."/>
        </authorList>
    </citation>
    <scope>NUCLEOTIDE SEQUENCE [LARGE SCALE GENOMIC DNA]</scope>
    <source>
        <strain evidence="1">Houghton</strain>
    </source>
</reference>
<dbReference type="RefSeq" id="XP_013351212.1">
    <property type="nucleotide sequence ID" value="XM_013495758.1"/>
</dbReference>
<evidence type="ECO:0000313" key="2">
    <source>
        <dbReference type="Proteomes" id="UP000030744"/>
    </source>
</evidence>
<gene>
    <name evidence="1" type="ORF">EMH_0042580</name>
</gene>
<dbReference type="VEuPathDB" id="ToxoDB:EMH_0042580"/>
<keyword evidence="2" id="KW-1185">Reference proteome</keyword>
<protein>
    <submittedName>
        <fullName evidence="1">Uncharacterized protein</fullName>
    </submittedName>
</protein>
<name>U6JYN4_9EIME</name>
<reference evidence="1" key="2">
    <citation type="submission" date="2013-10" db="EMBL/GenBank/DDBJ databases">
        <authorList>
            <person name="Aslett M."/>
        </authorList>
    </citation>
    <scope>NUCLEOTIDE SEQUENCE [LARGE SCALE GENOMIC DNA]</scope>
    <source>
        <strain evidence="1">Houghton</strain>
    </source>
</reference>
<accession>U6JYN4</accession>
<dbReference type="GeneID" id="25378980"/>
<dbReference type="AlphaFoldDB" id="U6JYN4"/>
<dbReference type="EMBL" id="HG681471">
    <property type="protein sequence ID" value="CDJ28638.1"/>
    <property type="molecule type" value="Genomic_DNA"/>
</dbReference>
<sequence length="103" mass="10045">MPTHFLFLLRAGPPLFPGFIAASIWIASSQQQPIEYCCKSVRDTTPCTPTAAPAAAAAAAAAAGGGGGGAAAAAGGAAAAAAAEAEETEIGLDVRVCGLWFVV</sequence>
<proteinExistence type="predicted"/>
<organism evidence="1 2">
    <name type="scientific">Eimeria mitis</name>
    <dbReference type="NCBI Taxonomy" id="44415"/>
    <lineage>
        <taxon>Eukaryota</taxon>
        <taxon>Sar</taxon>
        <taxon>Alveolata</taxon>
        <taxon>Apicomplexa</taxon>
        <taxon>Conoidasida</taxon>
        <taxon>Coccidia</taxon>
        <taxon>Eucoccidiorida</taxon>
        <taxon>Eimeriorina</taxon>
        <taxon>Eimeriidae</taxon>
        <taxon>Eimeria</taxon>
    </lineage>
</organism>